<evidence type="ECO:0000313" key="2">
    <source>
        <dbReference type="Proteomes" id="UP000064967"/>
    </source>
</evidence>
<dbReference type="AlphaFoldDB" id="A0A0K1PYV7"/>
<dbReference type="RefSeq" id="WP_146649310.1">
    <property type="nucleotide sequence ID" value="NZ_CP012333.1"/>
</dbReference>
<reference evidence="1 2" key="1">
    <citation type="submission" date="2015-08" db="EMBL/GenBank/DDBJ databases">
        <authorList>
            <person name="Babu N.S."/>
            <person name="Beckwith C.J."/>
            <person name="Beseler K.G."/>
            <person name="Brison A."/>
            <person name="Carone J.V."/>
            <person name="Caskin T.P."/>
            <person name="Diamond M."/>
            <person name="Durham M.E."/>
            <person name="Foxe J.M."/>
            <person name="Go M."/>
            <person name="Henderson B.A."/>
            <person name="Jones I.B."/>
            <person name="McGettigan J.A."/>
            <person name="Micheletti S.J."/>
            <person name="Nasrallah M.E."/>
            <person name="Ortiz D."/>
            <person name="Piller C.R."/>
            <person name="Privatt S.R."/>
            <person name="Schneider S.L."/>
            <person name="Sharp S."/>
            <person name="Smith T.C."/>
            <person name="Stanton J.D."/>
            <person name="Ullery H.E."/>
            <person name="Wilson R.J."/>
            <person name="Serrano M.G."/>
            <person name="Buck G."/>
            <person name="Lee V."/>
            <person name="Wang Y."/>
            <person name="Carvalho R."/>
            <person name="Voegtly L."/>
            <person name="Shi R."/>
            <person name="Duckworth R."/>
            <person name="Johnson A."/>
            <person name="Loviza R."/>
            <person name="Walstead R."/>
            <person name="Shah Z."/>
            <person name="Kiflezghi M."/>
            <person name="Wade K."/>
            <person name="Ball S.L."/>
            <person name="Bradley K.W."/>
            <person name="Asai D.J."/>
            <person name="Bowman C.A."/>
            <person name="Russell D.A."/>
            <person name="Pope W.H."/>
            <person name="Jacobs-Sera D."/>
            <person name="Hendrix R.W."/>
            <person name="Hatfull G.F."/>
        </authorList>
    </citation>
    <scope>NUCLEOTIDE SEQUENCE [LARGE SCALE GENOMIC DNA]</scope>
    <source>
        <strain evidence="1 2">DSM 27648</strain>
    </source>
</reference>
<proteinExistence type="predicted"/>
<evidence type="ECO:0000313" key="1">
    <source>
        <dbReference type="EMBL" id="AKU98334.1"/>
    </source>
</evidence>
<accession>A0A0K1PYV7</accession>
<dbReference type="Proteomes" id="UP000064967">
    <property type="component" value="Chromosome"/>
</dbReference>
<gene>
    <name evidence="1" type="ORF">AKJ09_04998</name>
</gene>
<organism evidence="1 2">
    <name type="scientific">Labilithrix luteola</name>
    <dbReference type="NCBI Taxonomy" id="1391654"/>
    <lineage>
        <taxon>Bacteria</taxon>
        <taxon>Pseudomonadati</taxon>
        <taxon>Myxococcota</taxon>
        <taxon>Polyangia</taxon>
        <taxon>Polyangiales</taxon>
        <taxon>Labilitrichaceae</taxon>
        <taxon>Labilithrix</taxon>
    </lineage>
</organism>
<protein>
    <submittedName>
        <fullName evidence="1">Uncharacterized protein</fullName>
    </submittedName>
</protein>
<name>A0A0K1PYV7_9BACT</name>
<dbReference type="KEGG" id="llu:AKJ09_04998"/>
<dbReference type="EMBL" id="CP012333">
    <property type="protein sequence ID" value="AKU98334.1"/>
    <property type="molecule type" value="Genomic_DNA"/>
</dbReference>
<sequence length="69" mass="7324">MVQHPDAPPRVRIAATVALTGASATEADRVRLAELASDLADSPIGYEMQLVLDDDAELAEVLVALPDRL</sequence>
<keyword evidence="2" id="KW-1185">Reference proteome</keyword>